<name>A0A0E9UFW3_ANGAN</name>
<reference evidence="1" key="1">
    <citation type="submission" date="2014-11" db="EMBL/GenBank/DDBJ databases">
        <authorList>
            <person name="Amaro Gonzalez C."/>
        </authorList>
    </citation>
    <scope>NUCLEOTIDE SEQUENCE</scope>
</reference>
<sequence>MGRLEPRGFRQHFYDRNFHSKTLNVWNSTDHRGESKFGMKPVT</sequence>
<evidence type="ECO:0000313" key="1">
    <source>
        <dbReference type="EMBL" id="JAH63808.1"/>
    </source>
</evidence>
<dbReference type="AlphaFoldDB" id="A0A0E9UFW3"/>
<organism evidence="1">
    <name type="scientific">Anguilla anguilla</name>
    <name type="common">European freshwater eel</name>
    <name type="synonym">Muraena anguilla</name>
    <dbReference type="NCBI Taxonomy" id="7936"/>
    <lineage>
        <taxon>Eukaryota</taxon>
        <taxon>Metazoa</taxon>
        <taxon>Chordata</taxon>
        <taxon>Craniata</taxon>
        <taxon>Vertebrata</taxon>
        <taxon>Euteleostomi</taxon>
        <taxon>Actinopterygii</taxon>
        <taxon>Neopterygii</taxon>
        <taxon>Teleostei</taxon>
        <taxon>Anguilliformes</taxon>
        <taxon>Anguillidae</taxon>
        <taxon>Anguilla</taxon>
    </lineage>
</organism>
<accession>A0A0E9UFW3</accession>
<dbReference type="EMBL" id="GBXM01044769">
    <property type="protein sequence ID" value="JAH63808.1"/>
    <property type="molecule type" value="Transcribed_RNA"/>
</dbReference>
<protein>
    <submittedName>
        <fullName evidence="1">Uncharacterized protein</fullName>
    </submittedName>
</protein>
<reference evidence="1" key="2">
    <citation type="journal article" date="2015" name="Fish Shellfish Immunol.">
        <title>Early steps in the European eel (Anguilla anguilla)-Vibrio vulnificus interaction in the gills: Role of the RtxA13 toxin.</title>
        <authorList>
            <person name="Callol A."/>
            <person name="Pajuelo D."/>
            <person name="Ebbesson L."/>
            <person name="Teles M."/>
            <person name="MacKenzie S."/>
            <person name="Amaro C."/>
        </authorList>
    </citation>
    <scope>NUCLEOTIDE SEQUENCE</scope>
</reference>
<proteinExistence type="predicted"/>